<evidence type="ECO:0000256" key="1">
    <source>
        <dbReference type="ARBA" id="ARBA00022884"/>
    </source>
</evidence>
<sequence>LFLRNLPFDATRHDLFQLLYKFGHIKGIYLVKDRLTNMLKGTAFITYSKPESAQRAME</sequence>
<organism evidence="4 5">
    <name type="scientific">Fragilariopsis cylindrus CCMP1102</name>
    <dbReference type="NCBI Taxonomy" id="635003"/>
    <lineage>
        <taxon>Eukaryota</taxon>
        <taxon>Sar</taxon>
        <taxon>Stramenopiles</taxon>
        <taxon>Ochrophyta</taxon>
        <taxon>Bacillariophyta</taxon>
        <taxon>Bacillariophyceae</taxon>
        <taxon>Bacillariophycidae</taxon>
        <taxon>Bacillariales</taxon>
        <taxon>Bacillariaceae</taxon>
        <taxon>Fragilariopsis</taxon>
    </lineage>
</organism>
<gene>
    <name evidence="4" type="ORF">FRACYDRAFT_145626</name>
</gene>
<dbReference type="InParanoid" id="A0A1E7FS66"/>
<dbReference type="InterPro" id="IPR000504">
    <property type="entry name" value="RRM_dom"/>
</dbReference>
<evidence type="ECO:0000256" key="2">
    <source>
        <dbReference type="PROSITE-ProRule" id="PRU00176"/>
    </source>
</evidence>
<proteinExistence type="predicted"/>
<dbReference type="InterPro" id="IPR035979">
    <property type="entry name" value="RBD_domain_sf"/>
</dbReference>
<dbReference type="SUPFAM" id="SSF54928">
    <property type="entry name" value="RNA-binding domain, RBD"/>
    <property type="match status" value="1"/>
</dbReference>
<dbReference type="Proteomes" id="UP000095751">
    <property type="component" value="Unassembled WGS sequence"/>
</dbReference>
<evidence type="ECO:0000313" key="4">
    <source>
        <dbReference type="EMBL" id="OEU21010.1"/>
    </source>
</evidence>
<reference evidence="4 5" key="1">
    <citation type="submission" date="2016-09" db="EMBL/GenBank/DDBJ databases">
        <title>Extensive genetic diversity and differential bi-allelic expression allows diatom success in the polar Southern Ocean.</title>
        <authorList>
            <consortium name="DOE Joint Genome Institute"/>
            <person name="Mock T."/>
            <person name="Otillar R.P."/>
            <person name="Strauss J."/>
            <person name="Dupont C."/>
            <person name="Frickenhaus S."/>
            <person name="Maumus F."/>
            <person name="Mcmullan M."/>
            <person name="Sanges R."/>
            <person name="Schmutz J."/>
            <person name="Toseland A."/>
            <person name="Valas R."/>
            <person name="Veluchamy A."/>
            <person name="Ward B.J."/>
            <person name="Allen A."/>
            <person name="Barry K."/>
            <person name="Falciatore A."/>
            <person name="Ferrante M."/>
            <person name="Fortunato A.E."/>
            <person name="Gloeckner G."/>
            <person name="Gruber A."/>
            <person name="Hipkin R."/>
            <person name="Janech M."/>
            <person name="Kroth P."/>
            <person name="Leese F."/>
            <person name="Lindquist E."/>
            <person name="Lyon B.R."/>
            <person name="Martin J."/>
            <person name="Mayer C."/>
            <person name="Parker M."/>
            <person name="Quesneville H."/>
            <person name="Raymond J."/>
            <person name="Uhlig C."/>
            <person name="Valentin K.U."/>
            <person name="Worden A.Z."/>
            <person name="Armbrust E.V."/>
            <person name="Bowler C."/>
            <person name="Green B."/>
            <person name="Moulton V."/>
            <person name="Van Oosterhout C."/>
            <person name="Grigoriev I."/>
        </authorList>
    </citation>
    <scope>NUCLEOTIDE SEQUENCE [LARGE SCALE GENOMIC DNA]</scope>
    <source>
        <strain evidence="4 5">CCMP1102</strain>
    </source>
</reference>
<dbReference type="InterPro" id="IPR012677">
    <property type="entry name" value="Nucleotide-bd_a/b_plait_sf"/>
</dbReference>
<feature type="non-terminal residue" evidence="4">
    <location>
        <position position="58"/>
    </location>
</feature>
<evidence type="ECO:0000259" key="3">
    <source>
        <dbReference type="PROSITE" id="PS50102"/>
    </source>
</evidence>
<dbReference type="Pfam" id="PF00076">
    <property type="entry name" value="RRM_1"/>
    <property type="match status" value="1"/>
</dbReference>
<keyword evidence="5" id="KW-1185">Reference proteome</keyword>
<feature type="non-terminal residue" evidence="4">
    <location>
        <position position="1"/>
    </location>
</feature>
<feature type="domain" description="RRM" evidence="3">
    <location>
        <begin position="1"/>
        <end position="58"/>
    </location>
</feature>
<accession>A0A1E7FS66</accession>
<dbReference type="OrthoDB" id="272703at2759"/>
<dbReference type="PROSITE" id="PS50102">
    <property type="entry name" value="RRM"/>
    <property type="match status" value="1"/>
</dbReference>
<dbReference type="KEGG" id="fcy:FRACYDRAFT_145626"/>
<name>A0A1E7FS66_9STRA</name>
<dbReference type="Gene3D" id="3.30.70.330">
    <property type="match status" value="1"/>
</dbReference>
<dbReference type="EMBL" id="KV784354">
    <property type="protein sequence ID" value="OEU21010.1"/>
    <property type="molecule type" value="Genomic_DNA"/>
</dbReference>
<dbReference type="AlphaFoldDB" id="A0A1E7FS66"/>
<protein>
    <recommendedName>
        <fullName evidence="3">RRM domain-containing protein</fullName>
    </recommendedName>
</protein>
<dbReference type="PANTHER" id="PTHR10352">
    <property type="entry name" value="EUKARYOTIC TRANSLATION INITIATION FACTOR 3 SUBUNIT G"/>
    <property type="match status" value="1"/>
</dbReference>
<evidence type="ECO:0000313" key="5">
    <source>
        <dbReference type="Proteomes" id="UP000095751"/>
    </source>
</evidence>
<keyword evidence="1 2" id="KW-0694">RNA-binding</keyword>
<dbReference type="GO" id="GO:0003723">
    <property type="term" value="F:RNA binding"/>
    <property type="evidence" value="ECO:0007669"/>
    <property type="project" value="UniProtKB-UniRule"/>
</dbReference>